<protein>
    <submittedName>
        <fullName evidence="1">Uncharacterized protein</fullName>
    </submittedName>
</protein>
<accession>A0ABS7PYD9</accession>
<dbReference type="EMBL" id="JAINVV010000016">
    <property type="protein sequence ID" value="MBY8826375.1"/>
    <property type="molecule type" value="Genomic_DNA"/>
</dbReference>
<sequence length="110" mass="12513">MDVAAQFDSKFGRTGERNYTYMDPDELDHGLEMQIGNDGILRLNLRAQGDKVRFGGGRDMVLSGMRRLESDGVKVNGIAGRWFEVSDSDNYFEYFENRSNGMSRQESSRS</sequence>
<comment type="caution">
    <text evidence="1">The sequence shown here is derived from an EMBL/GenBank/DDBJ whole genome shotgun (WGS) entry which is preliminary data.</text>
</comment>
<proteinExistence type="predicted"/>
<name>A0ABS7PYD9_9SPHN</name>
<evidence type="ECO:0000313" key="2">
    <source>
        <dbReference type="Proteomes" id="UP000706039"/>
    </source>
</evidence>
<evidence type="ECO:0000313" key="1">
    <source>
        <dbReference type="EMBL" id="MBY8826375.1"/>
    </source>
</evidence>
<gene>
    <name evidence="1" type="ORF">K7G82_28990</name>
</gene>
<dbReference type="Proteomes" id="UP000706039">
    <property type="component" value="Unassembled WGS sequence"/>
</dbReference>
<keyword evidence="2" id="KW-1185">Reference proteome</keyword>
<reference evidence="1 2" key="1">
    <citation type="submission" date="2021-08" db="EMBL/GenBank/DDBJ databases">
        <authorList>
            <person name="Tuo L."/>
        </authorList>
    </citation>
    <scope>NUCLEOTIDE SEQUENCE [LARGE SCALE GENOMIC DNA]</scope>
    <source>
        <strain evidence="1 2">JCM 31229</strain>
    </source>
</reference>
<organism evidence="1 2">
    <name type="scientific">Sphingomonas colocasiae</name>
    <dbReference type="NCBI Taxonomy" id="1848973"/>
    <lineage>
        <taxon>Bacteria</taxon>
        <taxon>Pseudomonadati</taxon>
        <taxon>Pseudomonadota</taxon>
        <taxon>Alphaproteobacteria</taxon>
        <taxon>Sphingomonadales</taxon>
        <taxon>Sphingomonadaceae</taxon>
        <taxon>Sphingomonas</taxon>
    </lineage>
</organism>
<dbReference type="RefSeq" id="WP_222993967.1">
    <property type="nucleotide sequence ID" value="NZ_JAINVV010000016.1"/>
</dbReference>